<proteinExistence type="predicted"/>
<dbReference type="Proteomes" id="UP001239213">
    <property type="component" value="Unassembled WGS sequence"/>
</dbReference>
<dbReference type="EMBL" id="MPDP01000101">
    <property type="protein sequence ID" value="KAK1481483.1"/>
    <property type="molecule type" value="Genomic_DNA"/>
</dbReference>
<sequence length="185" mass="20491">SPTASGPYYSLHRCVVLGAAAAASPHETALPLPAANFDGGGHTTSQIAQPAFRVTTVEFGRPLFLIYDTQRMAMVYRSRWPLQTSWTRMLSFGPHPITSQSRRILCASNKFFFLLQRADREIDTIRTAAQCDAKSSSRGHGIGASTASMVSVLRHHHCVSWAVLRKWWLLSLATVPSAYKNTHHK</sequence>
<gene>
    <name evidence="1" type="ORF">CCUS01_04596</name>
</gene>
<comment type="caution">
    <text evidence="1">The sequence shown here is derived from an EMBL/GenBank/DDBJ whole genome shotgun (WGS) entry which is preliminary data.</text>
</comment>
<keyword evidence="2" id="KW-1185">Reference proteome</keyword>
<evidence type="ECO:0000313" key="2">
    <source>
        <dbReference type="Proteomes" id="UP001239213"/>
    </source>
</evidence>
<evidence type="ECO:0000313" key="1">
    <source>
        <dbReference type="EMBL" id="KAK1481483.1"/>
    </source>
</evidence>
<name>A0AAI9Y7I5_9PEZI</name>
<protein>
    <submittedName>
        <fullName evidence="1">Uncharacterized protein</fullName>
    </submittedName>
</protein>
<dbReference type="AlphaFoldDB" id="A0AAI9Y7I5"/>
<organism evidence="1 2">
    <name type="scientific">Colletotrichum cuscutae</name>
    <dbReference type="NCBI Taxonomy" id="1209917"/>
    <lineage>
        <taxon>Eukaryota</taxon>
        <taxon>Fungi</taxon>
        <taxon>Dikarya</taxon>
        <taxon>Ascomycota</taxon>
        <taxon>Pezizomycotina</taxon>
        <taxon>Sordariomycetes</taxon>
        <taxon>Hypocreomycetidae</taxon>
        <taxon>Glomerellales</taxon>
        <taxon>Glomerellaceae</taxon>
        <taxon>Colletotrichum</taxon>
        <taxon>Colletotrichum acutatum species complex</taxon>
    </lineage>
</organism>
<feature type="non-terminal residue" evidence="1">
    <location>
        <position position="1"/>
    </location>
</feature>
<accession>A0AAI9Y7I5</accession>
<reference evidence="1" key="1">
    <citation type="submission" date="2016-11" db="EMBL/GenBank/DDBJ databases">
        <title>The genome sequence of Colletotrichum cuscutae.</title>
        <authorList>
            <person name="Baroncelli R."/>
        </authorList>
    </citation>
    <scope>NUCLEOTIDE SEQUENCE</scope>
    <source>
        <strain evidence="1">IMI 304802</strain>
    </source>
</reference>